<sequence length="257" mass="28462">MHRCHVCKNEQVHGNFCENCGTPLASNHATAQVHNQRDEVAATHAANTAKQAPVNFHQHTYSNEFGAILKDPTLALKRTDKQFLYGITTVAIFAILIALAFYFWMNGMYREHSGGWGYEPESLPFFDIFSRSFIGVALFLGAGLIATVAPLAFTQKKVSIPTITTQYCLLAVPFVLVGIVSMFAGLGGDETFQAIMVSVPVALFITAAPVIVVTHHLSKQNGQYVYAALFSVALVSFITYFLFNNYLMDLFEHLTYF</sequence>
<proteinExistence type="predicted"/>
<evidence type="ECO:0000313" key="3">
    <source>
        <dbReference type="Proteomes" id="UP000812672"/>
    </source>
</evidence>
<feature type="transmembrane region" description="Helical" evidence="1">
    <location>
        <begin position="83"/>
        <end position="105"/>
    </location>
</feature>
<dbReference type="RefSeq" id="WP_216687342.1">
    <property type="nucleotide sequence ID" value="NZ_CAUPKR010000009.1"/>
</dbReference>
<evidence type="ECO:0000313" key="2">
    <source>
        <dbReference type="EMBL" id="MBU6080996.1"/>
    </source>
</evidence>
<comment type="caution">
    <text evidence="2">The sequence shown here is derived from an EMBL/GenBank/DDBJ whole genome shotgun (WGS) entry which is preliminary data.</text>
</comment>
<organism evidence="2 3">
    <name type="scientific">Allobacillus halotolerans</name>
    <dbReference type="NCBI Taxonomy" id="570278"/>
    <lineage>
        <taxon>Bacteria</taxon>
        <taxon>Bacillati</taxon>
        <taxon>Bacillota</taxon>
        <taxon>Bacilli</taxon>
        <taxon>Bacillales</taxon>
        <taxon>Bacillaceae</taxon>
        <taxon>Allobacillus</taxon>
    </lineage>
</organism>
<evidence type="ECO:0008006" key="4">
    <source>
        <dbReference type="Google" id="ProtNLM"/>
    </source>
</evidence>
<keyword evidence="3" id="KW-1185">Reference proteome</keyword>
<name>A0ABS6GQ30_9BACI</name>
<keyword evidence="1" id="KW-0812">Transmembrane</keyword>
<gene>
    <name evidence="2" type="ORF">KQ486_08185</name>
</gene>
<evidence type="ECO:0000256" key="1">
    <source>
        <dbReference type="SAM" id="Phobius"/>
    </source>
</evidence>
<dbReference type="Proteomes" id="UP000812672">
    <property type="component" value="Unassembled WGS sequence"/>
</dbReference>
<dbReference type="EMBL" id="JAHLZF010000010">
    <property type="protein sequence ID" value="MBU6080996.1"/>
    <property type="molecule type" value="Genomic_DNA"/>
</dbReference>
<keyword evidence="1" id="KW-0472">Membrane</keyword>
<protein>
    <recommendedName>
        <fullName evidence="4">Zinc ribbon domain-containing protein</fullName>
    </recommendedName>
</protein>
<feature type="transmembrane region" description="Helical" evidence="1">
    <location>
        <begin position="224"/>
        <end position="243"/>
    </location>
</feature>
<feature type="transmembrane region" description="Helical" evidence="1">
    <location>
        <begin position="133"/>
        <end position="153"/>
    </location>
</feature>
<feature type="transmembrane region" description="Helical" evidence="1">
    <location>
        <begin position="165"/>
        <end position="186"/>
    </location>
</feature>
<feature type="transmembrane region" description="Helical" evidence="1">
    <location>
        <begin position="192"/>
        <end position="212"/>
    </location>
</feature>
<keyword evidence="1" id="KW-1133">Transmembrane helix</keyword>
<accession>A0ABS6GQ30</accession>
<reference evidence="2 3" key="1">
    <citation type="journal article" date="2011" name="Int. J. Syst. Evol. Microbiol.">
        <title>Allobacillus halotolerans gen. nov., sp. nov. isolated from shrimp paste.</title>
        <authorList>
            <person name="Sheu S.Y."/>
            <person name="Arun A.B."/>
            <person name="Jiang S.R."/>
            <person name="Young C.C."/>
            <person name="Chen W.M."/>
        </authorList>
    </citation>
    <scope>NUCLEOTIDE SEQUENCE [LARGE SCALE GENOMIC DNA]</scope>
    <source>
        <strain evidence="2 3">LMG 24826</strain>
    </source>
</reference>